<dbReference type="InterPro" id="IPR023430">
    <property type="entry name" value="Pept_HybD-like_dom_sf"/>
</dbReference>
<organism evidence="1">
    <name type="scientific">marine sediment metagenome</name>
    <dbReference type="NCBI Taxonomy" id="412755"/>
    <lineage>
        <taxon>unclassified sequences</taxon>
        <taxon>metagenomes</taxon>
        <taxon>ecological metagenomes</taxon>
    </lineage>
</organism>
<evidence type="ECO:0008006" key="2">
    <source>
        <dbReference type="Google" id="ProtNLM"/>
    </source>
</evidence>
<comment type="caution">
    <text evidence="1">The sequence shown here is derived from an EMBL/GenBank/DDBJ whole genome shotgun (WGS) entry which is preliminary data.</text>
</comment>
<accession>X1U594</accession>
<evidence type="ECO:0000313" key="1">
    <source>
        <dbReference type="EMBL" id="GAI98816.1"/>
    </source>
</evidence>
<name>X1U594_9ZZZZ</name>
<reference evidence="1" key="1">
    <citation type="journal article" date="2014" name="Front. Microbiol.">
        <title>High frequency of phylogenetically diverse reductive dehalogenase-homologous genes in deep subseafloor sedimentary metagenomes.</title>
        <authorList>
            <person name="Kawai M."/>
            <person name="Futagami T."/>
            <person name="Toyoda A."/>
            <person name="Takaki Y."/>
            <person name="Nishi S."/>
            <person name="Hori S."/>
            <person name="Arai W."/>
            <person name="Tsubouchi T."/>
            <person name="Morono Y."/>
            <person name="Uchiyama I."/>
            <person name="Ito T."/>
            <person name="Fujiyama A."/>
            <person name="Inagaki F."/>
            <person name="Takami H."/>
        </authorList>
    </citation>
    <scope>NUCLEOTIDE SEQUENCE</scope>
    <source>
        <strain evidence="1">Expedition CK06-06</strain>
    </source>
</reference>
<proteinExistence type="predicted"/>
<sequence>MDYLIMCIGNRTGGDDAIGPYIADKLKKEETKNFAVLDCGTVPENYTSI</sequence>
<dbReference type="EMBL" id="BARW01022384">
    <property type="protein sequence ID" value="GAI98816.1"/>
    <property type="molecule type" value="Genomic_DNA"/>
</dbReference>
<dbReference type="Gene3D" id="3.40.50.1450">
    <property type="entry name" value="HybD-like"/>
    <property type="match status" value="1"/>
</dbReference>
<gene>
    <name evidence="1" type="ORF">S12H4_37376</name>
</gene>
<dbReference type="SUPFAM" id="SSF53163">
    <property type="entry name" value="HybD-like"/>
    <property type="match status" value="1"/>
</dbReference>
<feature type="non-terminal residue" evidence="1">
    <location>
        <position position="49"/>
    </location>
</feature>
<dbReference type="AlphaFoldDB" id="X1U594"/>
<protein>
    <recommendedName>
        <fullName evidence="2">Hydrogenase maturation protease</fullName>
    </recommendedName>
</protein>